<protein>
    <submittedName>
        <fullName evidence="1">Uncharacterized protein</fullName>
    </submittedName>
</protein>
<name>A0A521FAQ5_9FLAO</name>
<organism evidence="1 2">
    <name type="scientific">Flavobacterium nitrogenifigens</name>
    <dbReference type="NCBI Taxonomy" id="1617283"/>
    <lineage>
        <taxon>Bacteria</taxon>
        <taxon>Pseudomonadati</taxon>
        <taxon>Bacteroidota</taxon>
        <taxon>Flavobacteriia</taxon>
        <taxon>Flavobacteriales</taxon>
        <taxon>Flavobacteriaceae</taxon>
        <taxon>Flavobacterium</taxon>
    </lineage>
</organism>
<reference evidence="1 2" key="1">
    <citation type="submission" date="2017-05" db="EMBL/GenBank/DDBJ databases">
        <authorList>
            <person name="Varghese N."/>
            <person name="Submissions S."/>
        </authorList>
    </citation>
    <scope>NUCLEOTIDE SEQUENCE [LARGE SCALE GENOMIC DNA]</scope>
    <source>
        <strain evidence="1 2">DSM 29982</strain>
    </source>
</reference>
<gene>
    <name evidence="1" type="ORF">SAMN06265220_10827</name>
</gene>
<keyword evidence="2" id="KW-1185">Reference proteome</keyword>
<accession>A0A521FAQ5</accession>
<dbReference type="AlphaFoldDB" id="A0A521FAQ5"/>
<evidence type="ECO:0000313" key="2">
    <source>
        <dbReference type="Proteomes" id="UP000319267"/>
    </source>
</evidence>
<dbReference type="RefSeq" id="WP_111376203.1">
    <property type="nucleotide sequence ID" value="NZ_CP043612.1"/>
</dbReference>
<proteinExistence type="predicted"/>
<evidence type="ECO:0000313" key="1">
    <source>
        <dbReference type="EMBL" id="SMO93134.1"/>
    </source>
</evidence>
<dbReference type="EMBL" id="FXTQ01000008">
    <property type="protein sequence ID" value="SMO93134.1"/>
    <property type="molecule type" value="Genomic_DNA"/>
</dbReference>
<dbReference type="OrthoDB" id="1376098at2"/>
<sequence length="138" mass="16371">MLQQKISNNTQFKEVERTIQIAGIALNFDAQLLDIYYRINYFKNSTDLSQMFSQQVPEWHIDNNQRILVRDENFNPIPNPEYKEQKDQEGNILNDTEKFLTEPAFDYVSNIMLNTPAKLSDILRNYIIEQDNDGRFNF</sequence>
<dbReference type="Proteomes" id="UP000319267">
    <property type="component" value="Unassembled WGS sequence"/>
</dbReference>